<keyword evidence="3" id="KW-1185">Reference proteome</keyword>
<accession>A0A4Z1JLT9</accession>
<reference evidence="2 3" key="1">
    <citation type="submission" date="2017-12" db="EMBL/GenBank/DDBJ databases">
        <title>Comparative genomics of Botrytis spp.</title>
        <authorList>
            <person name="Valero-Jimenez C.A."/>
            <person name="Tapia P."/>
            <person name="Veloso J."/>
            <person name="Silva-Moreno E."/>
            <person name="Staats M."/>
            <person name="Valdes J.H."/>
            <person name="Van Kan J.A.L."/>
        </authorList>
    </citation>
    <scope>NUCLEOTIDE SEQUENCE [LARGE SCALE GENOMIC DNA]</scope>
    <source>
        <strain evidence="2 3">Be9601</strain>
    </source>
</reference>
<feature type="region of interest" description="Disordered" evidence="1">
    <location>
        <begin position="1"/>
        <end position="21"/>
    </location>
</feature>
<name>A0A4Z1JLT9_9HELO</name>
<dbReference type="EMBL" id="PQXM01000449">
    <property type="protein sequence ID" value="TGO72470.1"/>
    <property type="molecule type" value="Genomic_DNA"/>
</dbReference>
<organism evidence="2 3">
    <name type="scientific">Botrytis elliptica</name>
    <dbReference type="NCBI Taxonomy" id="278938"/>
    <lineage>
        <taxon>Eukaryota</taxon>
        <taxon>Fungi</taxon>
        <taxon>Dikarya</taxon>
        <taxon>Ascomycota</taxon>
        <taxon>Pezizomycotina</taxon>
        <taxon>Leotiomycetes</taxon>
        <taxon>Helotiales</taxon>
        <taxon>Sclerotiniaceae</taxon>
        <taxon>Botrytis</taxon>
    </lineage>
</organism>
<comment type="caution">
    <text evidence="2">The sequence shown here is derived from an EMBL/GenBank/DDBJ whole genome shotgun (WGS) entry which is preliminary data.</text>
</comment>
<protein>
    <submittedName>
        <fullName evidence="2">Uncharacterized protein</fullName>
    </submittedName>
</protein>
<sequence length="90" mass="10251">MAAVIPPGQIGTNVANQHVNDPRNPNNCFCACAVMHSRRLQYNAALELRHLEEAAFVEVQHRGILFRPRRSMRSVVFANWGRWRGEGPKK</sequence>
<proteinExistence type="predicted"/>
<dbReference type="AlphaFoldDB" id="A0A4Z1JLT9"/>
<dbReference type="Proteomes" id="UP000297229">
    <property type="component" value="Unassembled WGS sequence"/>
</dbReference>
<feature type="compositionally biased region" description="Polar residues" evidence="1">
    <location>
        <begin position="10"/>
        <end position="21"/>
    </location>
</feature>
<evidence type="ECO:0000256" key="1">
    <source>
        <dbReference type="SAM" id="MobiDB-lite"/>
    </source>
</evidence>
<evidence type="ECO:0000313" key="3">
    <source>
        <dbReference type="Proteomes" id="UP000297229"/>
    </source>
</evidence>
<gene>
    <name evidence="2" type="ORF">BELL_0451g00030</name>
</gene>
<evidence type="ECO:0000313" key="2">
    <source>
        <dbReference type="EMBL" id="TGO72470.1"/>
    </source>
</evidence>